<dbReference type="Proteomes" id="UP000195880">
    <property type="component" value="Chromosome"/>
</dbReference>
<accession>A0A1Z1W357</accession>
<name>A0A1Z1W357_9ACTN</name>
<evidence type="ECO:0000313" key="2">
    <source>
        <dbReference type="EMBL" id="ARX80827.1"/>
    </source>
</evidence>
<gene>
    <name evidence="2" type="ORF">SMD44_00225</name>
</gene>
<organism evidence="2 3">
    <name type="scientific">Streptomyces alboflavus</name>
    <dbReference type="NCBI Taxonomy" id="67267"/>
    <lineage>
        <taxon>Bacteria</taxon>
        <taxon>Bacillati</taxon>
        <taxon>Actinomycetota</taxon>
        <taxon>Actinomycetes</taxon>
        <taxon>Kitasatosporales</taxon>
        <taxon>Streptomycetaceae</taxon>
        <taxon>Streptomyces</taxon>
    </lineage>
</organism>
<dbReference type="AlphaFoldDB" id="A0A1Z1W357"/>
<dbReference type="eggNOG" id="ENOG5031X1G">
    <property type="taxonomic scope" value="Bacteria"/>
</dbReference>
<dbReference type="EMBL" id="CP021748">
    <property type="protein sequence ID" value="ARX80827.1"/>
    <property type="molecule type" value="Genomic_DNA"/>
</dbReference>
<protein>
    <submittedName>
        <fullName evidence="2">Uncharacterized protein</fullName>
    </submittedName>
</protein>
<proteinExistence type="predicted"/>
<dbReference type="KEGG" id="salf:SMD44_00225"/>
<keyword evidence="3" id="KW-1185">Reference proteome</keyword>
<evidence type="ECO:0000313" key="3">
    <source>
        <dbReference type="Proteomes" id="UP000195880"/>
    </source>
</evidence>
<evidence type="ECO:0000256" key="1">
    <source>
        <dbReference type="SAM" id="MobiDB-lite"/>
    </source>
</evidence>
<sequence>MDGKPMMAVAVKEFESLLATRRQLGSQTARLRMLRDTLVDVTEFLDTLVEALDDDTPPRTPSSGPADTRPELVTEIRRRAHQMRAVTGAGRTGRGGRSPERPRT</sequence>
<reference evidence="2 3" key="1">
    <citation type="submission" date="2017-05" db="EMBL/GenBank/DDBJ databases">
        <title>Streptomyces alboflavus Genome sequencing and assembly.</title>
        <authorList>
            <person name="Wang Y."/>
            <person name="Du B."/>
            <person name="Ding Y."/>
            <person name="Liu H."/>
            <person name="Hou Q."/>
            <person name="Liu K."/>
            <person name="Wang C."/>
            <person name="Yao L."/>
        </authorList>
    </citation>
    <scope>NUCLEOTIDE SEQUENCE [LARGE SCALE GENOMIC DNA]</scope>
    <source>
        <strain evidence="2 3">MDJK44</strain>
    </source>
</reference>
<feature type="region of interest" description="Disordered" evidence="1">
    <location>
        <begin position="52"/>
        <end position="104"/>
    </location>
</feature>
<feature type="compositionally biased region" description="Basic and acidic residues" evidence="1">
    <location>
        <begin position="68"/>
        <end position="77"/>
    </location>
</feature>